<gene>
    <name evidence="2" type="ORF">K7X08_021279</name>
</gene>
<feature type="compositionally biased region" description="Basic and acidic residues" evidence="1">
    <location>
        <begin position="59"/>
        <end position="74"/>
    </location>
</feature>
<dbReference type="Proteomes" id="UP001152561">
    <property type="component" value="Unassembled WGS sequence"/>
</dbReference>
<accession>A0A9Q1R8Y3</accession>
<evidence type="ECO:0000313" key="2">
    <source>
        <dbReference type="EMBL" id="KAJ8548043.1"/>
    </source>
</evidence>
<evidence type="ECO:0000313" key="3">
    <source>
        <dbReference type="Proteomes" id="UP001152561"/>
    </source>
</evidence>
<protein>
    <submittedName>
        <fullName evidence="2">Uncharacterized protein</fullName>
    </submittedName>
</protein>
<dbReference type="AlphaFoldDB" id="A0A9Q1R8Y3"/>
<organism evidence="2 3">
    <name type="scientific">Anisodus acutangulus</name>
    <dbReference type="NCBI Taxonomy" id="402998"/>
    <lineage>
        <taxon>Eukaryota</taxon>
        <taxon>Viridiplantae</taxon>
        <taxon>Streptophyta</taxon>
        <taxon>Embryophyta</taxon>
        <taxon>Tracheophyta</taxon>
        <taxon>Spermatophyta</taxon>
        <taxon>Magnoliopsida</taxon>
        <taxon>eudicotyledons</taxon>
        <taxon>Gunneridae</taxon>
        <taxon>Pentapetalae</taxon>
        <taxon>asterids</taxon>
        <taxon>lamiids</taxon>
        <taxon>Solanales</taxon>
        <taxon>Solanaceae</taxon>
        <taxon>Solanoideae</taxon>
        <taxon>Hyoscyameae</taxon>
        <taxon>Anisodus</taxon>
    </lineage>
</organism>
<feature type="region of interest" description="Disordered" evidence="1">
    <location>
        <begin position="59"/>
        <end position="93"/>
    </location>
</feature>
<proteinExistence type="predicted"/>
<name>A0A9Q1R8Y3_9SOLA</name>
<keyword evidence="3" id="KW-1185">Reference proteome</keyword>
<evidence type="ECO:0000256" key="1">
    <source>
        <dbReference type="SAM" id="MobiDB-lite"/>
    </source>
</evidence>
<sequence>MSFAVFAGLIKTMVVADMVTGVVATISGTALAASGFSLAAGLASGVSAASMIIAKELSSDEDREDGKIKEDKKKNASPATSVSTNRRSDNPSD</sequence>
<comment type="caution">
    <text evidence="2">The sequence shown here is derived from an EMBL/GenBank/DDBJ whole genome shotgun (WGS) entry which is preliminary data.</text>
</comment>
<dbReference type="EMBL" id="JAJAGQ010000012">
    <property type="protein sequence ID" value="KAJ8548043.1"/>
    <property type="molecule type" value="Genomic_DNA"/>
</dbReference>
<reference evidence="3" key="1">
    <citation type="journal article" date="2023" name="Proc. Natl. Acad. Sci. U.S.A.">
        <title>Genomic and structural basis for evolution of tropane alkaloid biosynthesis.</title>
        <authorList>
            <person name="Wanga Y.-J."/>
            <person name="Taina T."/>
            <person name="Yua J.-Y."/>
            <person name="Lia J."/>
            <person name="Xua B."/>
            <person name="Chenc J."/>
            <person name="D'Auriad J.C."/>
            <person name="Huanga J.-P."/>
            <person name="Huanga S.-X."/>
        </authorList>
    </citation>
    <scope>NUCLEOTIDE SEQUENCE [LARGE SCALE GENOMIC DNA]</scope>
    <source>
        <strain evidence="3">cv. KIB-2019</strain>
    </source>
</reference>